<feature type="domain" description="SGNH hydrolase-type esterase" evidence="1">
    <location>
        <begin position="86"/>
        <end position="325"/>
    </location>
</feature>
<accession>A0A1F5V7R2</accession>
<dbReference type="Pfam" id="PF13472">
    <property type="entry name" value="Lipase_GDSL_2"/>
    <property type="match status" value="1"/>
</dbReference>
<dbReference type="EMBL" id="MFGW01000217">
    <property type="protein sequence ID" value="OGF59338.1"/>
    <property type="molecule type" value="Genomic_DNA"/>
</dbReference>
<dbReference type="InterPro" id="IPR036514">
    <property type="entry name" value="SGNH_hydro_sf"/>
</dbReference>
<name>A0A1F5V7R2_9BACT</name>
<protein>
    <recommendedName>
        <fullName evidence="1">SGNH hydrolase-type esterase domain-containing protein</fullName>
    </recommendedName>
</protein>
<proteinExistence type="predicted"/>
<dbReference type="Proteomes" id="UP000178943">
    <property type="component" value="Unassembled WGS sequence"/>
</dbReference>
<sequence>MIAVSVTLSLAVLEVITRIFWDYLKAPIIHLSLKTHRLSDNEKLGYELIPNISARQDGTWYKINKDGLRDYHYPQRKLPGTYRIAAIGDSFTFGLGVEMEHTWPKLLENKLRRLHPNSEVINFGVMGYDIHQLAEMIRIKALQYDPCLIVLAYNLNDIGIFSRERKVLKQHGRYHQFMVTSIGYVNHILSYSKLYMLIKDRLYLTHVQLDTEFSPGSLDKKNRSMVPVMVKIKKHYDQEENLGRLSRAMNKIYQVRQSSVPVVIAIYPELKDFRNYPYHEEHDIIEDIATDVGFHVLDPLYAFQKHDAEKLRVRSTDTHPNNRANDLFTDALLNFLHEKDLLPATHKSQL</sequence>
<gene>
    <name evidence="2" type="ORF">A2Y62_13715</name>
</gene>
<reference evidence="2 3" key="1">
    <citation type="journal article" date="2016" name="Nat. Commun.">
        <title>Thousands of microbial genomes shed light on interconnected biogeochemical processes in an aquifer system.</title>
        <authorList>
            <person name="Anantharaman K."/>
            <person name="Brown C.T."/>
            <person name="Hug L.A."/>
            <person name="Sharon I."/>
            <person name="Castelle C.J."/>
            <person name="Probst A.J."/>
            <person name="Thomas B.C."/>
            <person name="Singh A."/>
            <person name="Wilkins M.J."/>
            <person name="Karaoz U."/>
            <person name="Brodie E.L."/>
            <person name="Williams K.H."/>
            <person name="Hubbard S.S."/>
            <person name="Banfield J.F."/>
        </authorList>
    </citation>
    <scope>NUCLEOTIDE SEQUENCE [LARGE SCALE GENOMIC DNA]</scope>
</reference>
<organism evidence="2 3">
    <name type="scientific">Candidatus Fischerbacteria bacterium RBG_13_37_8</name>
    <dbReference type="NCBI Taxonomy" id="1817863"/>
    <lineage>
        <taxon>Bacteria</taxon>
        <taxon>Candidatus Fischeribacteriota</taxon>
    </lineage>
</organism>
<evidence type="ECO:0000313" key="2">
    <source>
        <dbReference type="EMBL" id="OGF59338.1"/>
    </source>
</evidence>
<dbReference type="SUPFAM" id="SSF52266">
    <property type="entry name" value="SGNH hydrolase"/>
    <property type="match status" value="1"/>
</dbReference>
<dbReference type="Gene3D" id="3.40.50.1110">
    <property type="entry name" value="SGNH hydrolase"/>
    <property type="match status" value="1"/>
</dbReference>
<dbReference type="STRING" id="1817863.A2Y62_13715"/>
<comment type="caution">
    <text evidence="2">The sequence shown here is derived from an EMBL/GenBank/DDBJ whole genome shotgun (WGS) entry which is preliminary data.</text>
</comment>
<dbReference type="AlphaFoldDB" id="A0A1F5V7R2"/>
<evidence type="ECO:0000259" key="1">
    <source>
        <dbReference type="Pfam" id="PF13472"/>
    </source>
</evidence>
<dbReference type="InterPro" id="IPR013830">
    <property type="entry name" value="SGNH_hydro"/>
</dbReference>
<evidence type="ECO:0000313" key="3">
    <source>
        <dbReference type="Proteomes" id="UP000178943"/>
    </source>
</evidence>